<organism evidence="2 3">
    <name type="scientific">Oldenlandia corymbosa var. corymbosa</name>
    <dbReference type="NCBI Taxonomy" id="529605"/>
    <lineage>
        <taxon>Eukaryota</taxon>
        <taxon>Viridiplantae</taxon>
        <taxon>Streptophyta</taxon>
        <taxon>Embryophyta</taxon>
        <taxon>Tracheophyta</taxon>
        <taxon>Spermatophyta</taxon>
        <taxon>Magnoliopsida</taxon>
        <taxon>eudicotyledons</taxon>
        <taxon>Gunneridae</taxon>
        <taxon>Pentapetalae</taxon>
        <taxon>asterids</taxon>
        <taxon>lamiids</taxon>
        <taxon>Gentianales</taxon>
        <taxon>Rubiaceae</taxon>
        <taxon>Rubioideae</taxon>
        <taxon>Spermacoceae</taxon>
        <taxon>Hedyotis-Oldenlandia complex</taxon>
        <taxon>Oldenlandia</taxon>
    </lineage>
</organism>
<dbReference type="EMBL" id="OX459118">
    <property type="protein sequence ID" value="CAI9089981.1"/>
    <property type="molecule type" value="Genomic_DNA"/>
</dbReference>
<evidence type="ECO:0000313" key="3">
    <source>
        <dbReference type="Proteomes" id="UP001161247"/>
    </source>
</evidence>
<evidence type="ECO:0000256" key="1">
    <source>
        <dbReference type="SAM" id="MobiDB-lite"/>
    </source>
</evidence>
<dbReference type="Proteomes" id="UP001161247">
    <property type="component" value="Chromosome 1"/>
</dbReference>
<dbReference type="AlphaFoldDB" id="A0AAV1C2V5"/>
<feature type="compositionally biased region" description="Polar residues" evidence="1">
    <location>
        <begin position="481"/>
        <end position="490"/>
    </location>
</feature>
<name>A0AAV1C2V5_OLDCO</name>
<protein>
    <submittedName>
        <fullName evidence="2">OLC1v1024641C1</fullName>
    </submittedName>
</protein>
<gene>
    <name evidence="2" type="ORF">OLC1_LOCUS2234</name>
</gene>
<proteinExistence type="predicted"/>
<evidence type="ECO:0000313" key="2">
    <source>
        <dbReference type="EMBL" id="CAI9089981.1"/>
    </source>
</evidence>
<reference evidence="2" key="1">
    <citation type="submission" date="2023-03" db="EMBL/GenBank/DDBJ databases">
        <authorList>
            <person name="Julca I."/>
        </authorList>
    </citation>
    <scope>NUCLEOTIDE SEQUENCE</scope>
</reference>
<sequence length="591" mass="66615">MEASTLVLTSKEKDVIPIDVQSHIAVESEKLISVAPSDSGMNVDDEMESDDEFIESVYVEESPKKVVEESTKSEANEGSRLALALMTMKKMPRLGPLLDDNAIGLRSGLIHEEQNDEGRWSEGEKYEALVQGKMQGEFSVSRKRGRKSKEERAKSQAGLVLRRSDFLDVVKESWDQPIDAFGMVSLSLKLQRLKLRLKEWNKSCFGDVFVNLKEAEERRLRQSIHKIQSRSGEMLTGMAAIESEEADFFHELLKEEENPKGTAIQQTSLQHIQKILGSEDHEMLQKPISIEEVKEALGVPIPRSITSTLITLLPEKATGANEVKKQDWRSWSRVTLLVQENGLGLRSFHDVIAALTSKLWWNLKHKTGIWSSFLLSLSNAAKEKTSWARVMKIEEKTAALSKVIVRRGVKFVYGECGYLGDGDCFLYKKNEHQMEAKLSQNEKLVAERMTGSLPSDTIENPKQGVQEQAKVVSFRNRKKLTSSSEASHSTPVEAPEKAEDVINLTEEKEDAVDPKARGIPQQEQACREMQKCFKIDAVKESIEKASIEVIEFDELLKLLIDVDMDAEITDENSAMACLSYLDHSPKWPYKS</sequence>
<feature type="region of interest" description="Disordered" evidence="1">
    <location>
        <begin position="476"/>
        <end position="497"/>
    </location>
</feature>
<keyword evidence="3" id="KW-1185">Reference proteome</keyword>
<accession>A0AAV1C2V5</accession>